<feature type="region of interest" description="Disordered" evidence="1">
    <location>
        <begin position="223"/>
        <end position="256"/>
    </location>
</feature>
<organism evidence="3">
    <name type="scientific">Tanacetum cinerariifolium</name>
    <name type="common">Dalmatian daisy</name>
    <name type="synonym">Chrysanthemum cinerariifolium</name>
    <dbReference type="NCBI Taxonomy" id="118510"/>
    <lineage>
        <taxon>Eukaryota</taxon>
        <taxon>Viridiplantae</taxon>
        <taxon>Streptophyta</taxon>
        <taxon>Embryophyta</taxon>
        <taxon>Tracheophyta</taxon>
        <taxon>Spermatophyta</taxon>
        <taxon>Magnoliopsida</taxon>
        <taxon>eudicotyledons</taxon>
        <taxon>Gunneridae</taxon>
        <taxon>Pentapetalae</taxon>
        <taxon>asterids</taxon>
        <taxon>campanulids</taxon>
        <taxon>Asterales</taxon>
        <taxon>Asteraceae</taxon>
        <taxon>Asteroideae</taxon>
        <taxon>Anthemideae</taxon>
        <taxon>Anthemidinae</taxon>
        <taxon>Tanacetum</taxon>
    </lineage>
</organism>
<comment type="caution">
    <text evidence="3">The sequence shown here is derived from an EMBL/GenBank/DDBJ whole genome shotgun (WGS) entry which is preliminary data.</text>
</comment>
<feature type="compositionally biased region" description="Basic and acidic residues" evidence="1">
    <location>
        <begin position="97"/>
        <end position="108"/>
    </location>
</feature>
<accession>A0A6L2P9E4</accession>
<evidence type="ECO:0000313" key="3">
    <source>
        <dbReference type="EMBL" id="GEU93565.1"/>
    </source>
</evidence>
<feature type="region of interest" description="Disordered" evidence="1">
    <location>
        <begin position="92"/>
        <end position="115"/>
    </location>
</feature>
<proteinExistence type="predicted"/>
<name>A0A6L2P9E4_TANCI</name>
<evidence type="ECO:0000256" key="1">
    <source>
        <dbReference type="SAM" id="MobiDB-lite"/>
    </source>
</evidence>
<dbReference type="AlphaFoldDB" id="A0A6L2P9E4"/>
<keyword evidence="2" id="KW-0812">Transmembrane</keyword>
<reference evidence="3" key="1">
    <citation type="journal article" date="2019" name="Sci. Rep.">
        <title>Draft genome of Tanacetum cinerariifolium, the natural source of mosquito coil.</title>
        <authorList>
            <person name="Yamashiro T."/>
            <person name="Shiraishi A."/>
            <person name="Satake H."/>
            <person name="Nakayama K."/>
        </authorList>
    </citation>
    <scope>NUCLEOTIDE SEQUENCE</scope>
</reference>
<feature type="non-terminal residue" evidence="3">
    <location>
        <position position="1"/>
    </location>
</feature>
<feature type="transmembrane region" description="Helical" evidence="2">
    <location>
        <begin position="20"/>
        <end position="43"/>
    </location>
</feature>
<sequence length="269" mass="30860">KFSNITKGFKEDYHSIKDDVLLVSVYTTGYVLVRGMLILNAFLTVEIRETDDFKEYETEEIDKVVDGDEDEESYASAFVDSVFNNDVDDTGSTIEPGIHKEHPEHVSDDDQETKKKKVNVEIGKEKNDDINVEESVEIVKEKDIREVLDHCNKVVPDVTLKKTKEMITQEMPRLVNLAVNKDREVDPINAKDMIAKSFSTHGPKMIEDLFRKHMHYTTLNLYPTTSSSSARKSSVDPQQQLFLTMKSKPQDQTADPKIWEILKSKFEKP</sequence>
<protein>
    <submittedName>
        <fullName evidence="3">Uncharacterized protein</fullName>
    </submittedName>
</protein>
<dbReference type="EMBL" id="BKCJ010010882">
    <property type="protein sequence ID" value="GEU93565.1"/>
    <property type="molecule type" value="Genomic_DNA"/>
</dbReference>
<gene>
    <name evidence="3" type="ORF">Tci_065543</name>
</gene>
<keyword evidence="2" id="KW-1133">Transmembrane helix</keyword>
<keyword evidence="2" id="KW-0472">Membrane</keyword>
<evidence type="ECO:0000256" key="2">
    <source>
        <dbReference type="SAM" id="Phobius"/>
    </source>
</evidence>